<dbReference type="AlphaFoldDB" id="A0A5P9CHU7"/>
<evidence type="ECO:0000256" key="1">
    <source>
        <dbReference type="ARBA" id="ARBA00022679"/>
    </source>
</evidence>
<keyword evidence="1 3" id="KW-0808">Transferase</keyword>
<dbReference type="EC" id="2.7.8.28" evidence="3"/>
<dbReference type="InterPro" id="IPR010115">
    <property type="entry name" value="FbiA/CofD"/>
</dbReference>
<dbReference type="InterPro" id="IPR002882">
    <property type="entry name" value="CofD"/>
</dbReference>
<accession>A0A5P9CHU7</accession>
<protein>
    <submittedName>
        <fullName evidence="3">2-phospho-L-lactate transferase</fullName>
        <ecNumber evidence="3">2.7.8.28</ecNumber>
    </submittedName>
</protein>
<sequence>MTSLNITLLAGGVGGAKAAEGLAKSTYADGLKIIGNIGDDQAFHGLWVSPDIDTLIYTLAERIDRNQGWGLAGDQQNVLNGLKQLGVDTWMQLGDMDFATHIFRTEQRHQGIRAQKITEQIAAANGVNVPILLPTDDVVQTKLKSNGQWLSFQDYFVRLRCQANVEEICYFDYEKASATPESLAAIDSANLVLIAPSNPLLSIGAILSVGDIRRQLQALSKPIVAISPLIGNQAIKGPAVKLMQSLSYRPNVVGVATYYRELVDVLVIDSTDAHHAPEIEAMGIQVITQNIWMRDEAEKVDVMTSIVDEVLKWQLERAS</sequence>
<dbReference type="Proteomes" id="UP000326936">
    <property type="component" value="Chromosome"/>
</dbReference>
<dbReference type="PANTHER" id="PTHR43007">
    <property type="entry name" value="2-PHOSPHO-L-LACTATE TRANSFERASE"/>
    <property type="match status" value="1"/>
</dbReference>
<dbReference type="Gene3D" id="1.10.8.240">
    <property type="entry name" value="CofD-like domain"/>
    <property type="match status" value="1"/>
</dbReference>
<proteinExistence type="inferred from homology"/>
<dbReference type="HAMAP" id="MF_01257">
    <property type="entry name" value="CofD"/>
    <property type="match status" value="1"/>
</dbReference>
<gene>
    <name evidence="3" type="primary">cofD</name>
    <name evidence="3" type="ORF">FIV01_04145</name>
</gene>
<evidence type="ECO:0000313" key="4">
    <source>
        <dbReference type="Proteomes" id="UP000326936"/>
    </source>
</evidence>
<dbReference type="InterPro" id="IPR038136">
    <property type="entry name" value="CofD-like_dom_sf"/>
</dbReference>
<name>A0A5P9CHU7_9VIBR</name>
<keyword evidence="2" id="KW-0460">Magnesium</keyword>
<keyword evidence="4" id="KW-1185">Reference proteome</keyword>
<dbReference type="Pfam" id="PF01933">
    <property type="entry name" value="CofD"/>
    <property type="match status" value="1"/>
</dbReference>
<organism evidence="3 4">
    <name type="scientific">Vibrio aquimaris</name>
    <dbReference type="NCBI Taxonomy" id="2587862"/>
    <lineage>
        <taxon>Bacteria</taxon>
        <taxon>Pseudomonadati</taxon>
        <taxon>Pseudomonadota</taxon>
        <taxon>Gammaproteobacteria</taxon>
        <taxon>Vibrionales</taxon>
        <taxon>Vibrionaceae</taxon>
        <taxon>Vibrio</taxon>
    </lineage>
</organism>
<dbReference type="PANTHER" id="PTHR43007:SF1">
    <property type="entry name" value="2-PHOSPHO-L-LACTATE TRANSFERASE"/>
    <property type="match status" value="1"/>
</dbReference>
<dbReference type="SUPFAM" id="SSF142338">
    <property type="entry name" value="CofD-like"/>
    <property type="match status" value="1"/>
</dbReference>
<dbReference type="GO" id="GO:0000287">
    <property type="term" value="F:magnesium ion binding"/>
    <property type="evidence" value="ECO:0007669"/>
    <property type="project" value="InterPro"/>
</dbReference>
<evidence type="ECO:0000256" key="2">
    <source>
        <dbReference type="ARBA" id="ARBA00022842"/>
    </source>
</evidence>
<reference evidence="3 4" key="1">
    <citation type="submission" date="2019-10" db="EMBL/GenBank/DDBJ databases">
        <title>Complete genome sequence of Vibrio sp. strain THAF100, isolated from non-filtered water from the water column of tank 6 of a marine aquarium containing stony-coral fragments. Water maintained at 26 degree C.</title>
        <authorList>
            <person name="Ruckert C."/>
            <person name="Franco A."/>
            <person name="Kalinowski J."/>
            <person name="Glaeser S."/>
        </authorList>
    </citation>
    <scope>NUCLEOTIDE SEQUENCE [LARGE SCALE GENOMIC DNA]</scope>
    <source>
        <strain evidence="3 4">THAF100</strain>
    </source>
</reference>
<dbReference type="GO" id="GO:0043743">
    <property type="term" value="F:LPPG:FO 2-phospho-L-lactate transferase activity"/>
    <property type="evidence" value="ECO:0007669"/>
    <property type="project" value="UniProtKB-EC"/>
</dbReference>
<dbReference type="RefSeq" id="WP_152429861.1">
    <property type="nucleotide sequence ID" value="NZ_CBCSDK010000003.1"/>
</dbReference>
<dbReference type="Gene3D" id="3.40.50.10680">
    <property type="entry name" value="CofD-like domains"/>
    <property type="match status" value="1"/>
</dbReference>
<evidence type="ECO:0000313" key="3">
    <source>
        <dbReference type="EMBL" id="QFT25611.1"/>
    </source>
</evidence>
<dbReference type="OrthoDB" id="7466225at2"/>
<dbReference type="EMBL" id="CP045350">
    <property type="protein sequence ID" value="QFT25611.1"/>
    <property type="molecule type" value="Genomic_DNA"/>
</dbReference>
<dbReference type="NCBIfam" id="TIGR01819">
    <property type="entry name" value="F420_cofD"/>
    <property type="match status" value="1"/>
</dbReference>
<dbReference type="KEGG" id="vaq:FIV01_04145"/>